<dbReference type="Proteomes" id="UP000604046">
    <property type="component" value="Unassembled WGS sequence"/>
</dbReference>
<evidence type="ECO:0000313" key="2">
    <source>
        <dbReference type="Proteomes" id="UP000604046"/>
    </source>
</evidence>
<dbReference type="AlphaFoldDB" id="A0A812K7L9"/>
<proteinExistence type="predicted"/>
<dbReference type="EMBL" id="CAJNDS010000609">
    <property type="protein sequence ID" value="CAE7222401.1"/>
    <property type="molecule type" value="Genomic_DNA"/>
</dbReference>
<organism evidence="1 2">
    <name type="scientific">Symbiodinium natans</name>
    <dbReference type="NCBI Taxonomy" id="878477"/>
    <lineage>
        <taxon>Eukaryota</taxon>
        <taxon>Sar</taxon>
        <taxon>Alveolata</taxon>
        <taxon>Dinophyceae</taxon>
        <taxon>Suessiales</taxon>
        <taxon>Symbiodiniaceae</taxon>
        <taxon>Symbiodinium</taxon>
    </lineage>
</organism>
<accession>A0A812K7L9</accession>
<reference evidence="1" key="1">
    <citation type="submission" date="2021-02" db="EMBL/GenBank/DDBJ databases">
        <authorList>
            <person name="Dougan E. K."/>
            <person name="Rhodes N."/>
            <person name="Thang M."/>
            <person name="Chan C."/>
        </authorList>
    </citation>
    <scope>NUCLEOTIDE SEQUENCE</scope>
</reference>
<protein>
    <submittedName>
        <fullName evidence="1">Uncharacterized protein</fullName>
    </submittedName>
</protein>
<gene>
    <name evidence="1" type="ORF">SNAT2548_LOCUS8280</name>
</gene>
<feature type="non-terminal residue" evidence="1">
    <location>
        <position position="119"/>
    </location>
</feature>
<name>A0A812K7L9_9DINO</name>
<evidence type="ECO:0000313" key="1">
    <source>
        <dbReference type="EMBL" id="CAE7222401.1"/>
    </source>
</evidence>
<sequence>MEESAPKKRCHFAIRKGDVYKACSKCNVVNIAHVSHDCPKNGRTRRPGNFTGRGHAEQQMLLHGLIQRCGGRTMRITSVGGGESVLGHVATELLQQIQVERVEADEEQEATTHPRILAE</sequence>
<comment type="caution">
    <text evidence="1">The sequence shown here is derived from an EMBL/GenBank/DDBJ whole genome shotgun (WGS) entry which is preliminary data.</text>
</comment>
<keyword evidence="2" id="KW-1185">Reference proteome</keyword>